<feature type="transmembrane region" description="Helical" evidence="1">
    <location>
        <begin position="100"/>
        <end position="122"/>
    </location>
</feature>
<keyword evidence="3" id="KW-1185">Reference proteome</keyword>
<accession>A0ABP9H745</accession>
<keyword evidence="1" id="KW-0472">Membrane</keyword>
<dbReference type="Proteomes" id="UP001501195">
    <property type="component" value="Unassembled WGS sequence"/>
</dbReference>
<protein>
    <submittedName>
        <fullName evidence="2">Stage II sporulation protein M</fullName>
    </submittedName>
</protein>
<proteinExistence type="predicted"/>
<dbReference type="RefSeq" id="WP_345710522.1">
    <property type="nucleotide sequence ID" value="NZ_BAABIL010000022.1"/>
</dbReference>
<evidence type="ECO:0000313" key="2">
    <source>
        <dbReference type="EMBL" id="GAA4962716.1"/>
    </source>
</evidence>
<dbReference type="InterPro" id="IPR002798">
    <property type="entry name" value="SpoIIM-like"/>
</dbReference>
<feature type="transmembrane region" description="Helical" evidence="1">
    <location>
        <begin position="256"/>
        <end position="274"/>
    </location>
</feature>
<dbReference type="PANTHER" id="PTHR35337:SF1">
    <property type="entry name" value="SLR1478 PROTEIN"/>
    <property type="match status" value="1"/>
</dbReference>
<dbReference type="PANTHER" id="PTHR35337">
    <property type="entry name" value="SLR1478 PROTEIN"/>
    <property type="match status" value="1"/>
</dbReference>
<reference evidence="3" key="1">
    <citation type="journal article" date="2019" name="Int. J. Syst. Evol. Microbiol.">
        <title>The Global Catalogue of Microorganisms (GCM) 10K type strain sequencing project: providing services to taxonomists for standard genome sequencing and annotation.</title>
        <authorList>
            <consortium name="The Broad Institute Genomics Platform"/>
            <consortium name="The Broad Institute Genome Sequencing Center for Infectious Disease"/>
            <person name="Wu L."/>
            <person name="Ma J."/>
        </authorList>
    </citation>
    <scope>NUCLEOTIDE SEQUENCE [LARGE SCALE GENOMIC DNA]</scope>
    <source>
        <strain evidence="3">JCM 18126</strain>
    </source>
</reference>
<dbReference type="Pfam" id="PF01944">
    <property type="entry name" value="SpoIIM"/>
    <property type="match status" value="1"/>
</dbReference>
<evidence type="ECO:0000256" key="1">
    <source>
        <dbReference type="SAM" id="Phobius"/>
    </source>
</evidence>
<sequence length="332" mass="35422">MDVDAFRTVHAAGWDRLRELTGRRDLDGAGADELVVLYQRTATHLSLLRSSTTDPVLVDELSTLLARARARLTGTQRASWRAPVRFATRAFPAALWRLRWWTLATTLLFLVVAVPAGVWVTADPVRQAAVFGSDETVRRLVEVEFAGYYSEYSHVSFAGRVWTNNAWVGAVCIATGITGVLPVFVMVQNAVNVGLVGGLMVASDRAELFFGLILPHGMLELTAIFVAGAAGLRVFWAWVAPGPRPRRQALASEGRAMVGVALGLVAVLFVSGVIEGFVTPSPLPTAARIGIGALAELAFLTYVAVLGRRAAAEGETGDVTDADAGDVAPVRG</sequence>
<dbReference type="EMBL" id="BAABIL010000022">
    <property type="protein sequence ID" value="GAA4962716.1"/>
    <property type="molecule type" value="Genomic_DNA"/>
</dbReference>
<evidence type="ECO:0000313" key="3">
    <source>
        <dbReference type="Proteomes" id="UP001501195"/>
    </source>
</evidence>
<keyword evidence="1" id="KW-0812">Transmembrane</keyword>
<gene>
    <name evidence="2" type="ORF">GCM10023225_02850</name>
</gene>
<feature type="transmembrane region" description="Helical" evidence="1">
    <location>
        <begin position="208"/>
        <end position="235"/>
    </location>
</feature>
<feature type="transmembrane region" description="Helical" evidence="1">
    <location>
        <begin position="166"/>
        <end position="188"/>
    </location>
</feature>
<organism evidence="2 3">
    <name type="scientific">Kineococcus glutinatus</name>
    <dbReference type="NCBI Taxonomy" id="1070872"/>
    <lineage>
        <taxon>Bacteria</taxon>
        <taxon>Bacillati</taxon>
        <taxon>Actinomycetota</taxon>
        <taxon>Actinomycetes</taxon>
        <taxon>Kineosporiales</taxon>
        <taxon>Kineosporiaceae</taxon>
        <taxon>Kineococcus</taxon>
    </lineage>
</organism>
<comment type="caution">
    <text evidence="2">The sequence shown here is derived from an EMBL/GenBank/DDBJ whole genome shotgun (WGS) entry which is preliminary data.</text>
</comment>
<keyword evidence="1" id="KW-1133">Transmembrane helix</keyword>
<name>A0ABP9H745_9ACTN</name>
<feature type="transmembrane region" description="Helical" evidence="1">
    <location>
        <begin position="286"/>
        <end position="305"/>
    </location>
</feature>